<accession>B7S4B6</accession>
<dbReference type="OrthoDB" id="10624609at2759"/>
<evidence type="ECO:0000313" key="2">
    <source>
        <dbReference type="EMBL" id="EEC42661.1"/>
    </source>
</evidence>
<feature type="compositionally biased region" description="Polar residues" evidence="1">
    <location>
        <begin position="1"/>
        <end position="10"/>
    </location>
</feature>
<dbReference type="PaxDb" id="2850-Phatrdraft1437"/>
<reference evidence="3" key="2">
    <citation type="submission" date="2008-08" db="EMBL/GenBank/DDBJ databases">
        <authorList>
            <consortium name="Diatom Consortium"/>
            <person name="Grigoriev I."/>
            <person name="Grimwood J."/>
            <person name="Kuo A."/>
            <person name="Otillar R.P."/>
            <person name="Salamov A."/>
            <person name="Detter J.C."/>
            <person name="Lindquist E."/>
            <person name="Shapiro H."/>
            <person name="Lucas S."/>
            <person name="Glavina del Rio T."/>
            <person name="Pitluck S."/>
            <person name="Rokhsar D."/>
            <person name="Bowler C."/>
        </authorList>
    </citation>
    <scope>GENOME REANNOTATION</scope>
    <source>
        <strain evidence="3">CCAP 1055/1</strain>
    </source>
</reference>
<dbReference type="InParanoid" id="B7S4B6"/>
<gene>
    <name evidence="2" type="ORF">PHATRDRAFT_bd1437</name>
</gene>
<feature type="compositionally biased region" description="Basic residues" evidence="1">
    <location>
        <begin position="517"/>
        <end position="527"/>
    </location>
</feature>
<reference evidence="2 3" key="1">
    <citation type="journal article" date="2008" name="Nature">
        <title>The Phaeodactylum genome reveals the evolutionary history of diatom genomes.</title>
        <authorList>
            <person name="Bowler C."/>
            <person name="Allen A.E."/>
            <person name="Badger J.H."/>
            <person name="Grimwood J."/>
            <person name="Jabbari K."/>
            <person name="Kuo A."/>
            <person name="Maheswari U."/>
            <person name="Martens C."/>
            <person name="Maumus F."/>
            <person name="Otillar R.P."/>
            <person name="Rayko E."/>
            <person name="Salamov A."/>
            <person name="Vandepoele K."/>
            <person name="Beszteri B."/>
            <person name="Gruber A."/>
            <person name="Heijde M."/>
            <person name="Katinka M."/>
            <person name="Mock T."/>
            <person name="Valentin K."/>
            <person name="Verret F."/>
            <person name="Berges J.A."/>
            <person name="Brownlee C."/>
            <person name="Cadoret J.P."/>
            <person name="Chiovitti A."/>
            <person name="Choi C.J."/>
            <person name="Coesel S."/>
            <person name="De Martino A."/>
            <person name="Detter J.C."/>
            <person name="Durkin C."/>
            <person name="Falciatore A."/>
            <person name="Fournet J."/>
            <person name="Haruta M."/>
            <person name="Huysman M.J."/>
            <person name="Jenkins B.D."/>
            <person name="Jiroutova K."/>
            <person name="Jorgensen R.E."/>
            <person name="Joubert Y."/>
            <person name="Kaplan A."/>
            <person name="Kroger N."/>
            <person name="Kroth P.G."/>
            <person name="La Roche J."/>
            <person name="Lindquist E."/>
            <person name="Lommer M."/>
            <person name="Martin-Jezequel V."/>
            <person name="Lopez P.J."/>
            <person name="Lucas S."/>
            <person name="Mangogna M."/>
            <person name="McGinnis K."/>
            <person name="Medlin L.K."/>
            <person name="Montsant A."/>
            <person name="Oudot-Le Secq M.P."/>
            <person name="Napoli C."/>
            <person name="Obornik M."/>
            <person name="Parker M.S."/>
            <person name="Petit J.L."/>
            <person name="Porcel B.M."/>
            <person name="Poulsen N."/>
            <person name="Robison M."/>
            <person name="Rychlewski L."/>
            <person name="Rynearson T.A."/>
            <person name="Schmutz J."/>
            <person name="Shapiro H."/>
            <person name="Siaut M."/>
            <person name="Stanley M."/>
            <person name="Sussman M.R."/>
            <person name="Taylor A.R."/>
            <person name="Vardi A."/>
            <person name="von Dassow P."/>
            <person name="Vyverman W."/>
            <person name="Willis A."/>
            <person name="Wyrwicz L.S."/>
            <person name="Rokhsar D.S."/>
            <person name="Weissenbach J."/>
            <person name="Armbrust E.V."/>
            <person name="Green B.R."/>
            <person name="Van de Peer Y."/>
            <person name="Grigoriev I.V."/>
        </authorList>
    </citation>
    <scope>NUCLEOTIDE SEQUENCE [LARGE SCALE GENOMIC DNA]</scope>
    <source>
        <strain evidence="2 3">CCAP 1055/1</strain>
    </source>
</reference>
<feature type="compositionally biased region" description="Low complexity" evidence="1">
    <location>
        <begin position="18"/>
        <end position="40"/>
    </location>
</feature>
<proteinExistence type="predicted"/>
<dbReference type="EMBL" id="DS999284">
    <property type="protein sequence ID" value="EEC42661.1"/>
    <property type="molecule type" value="Genomic_DNA"/>
</dbReference>
<dbReference type="HOGENOM" id="CLU_489590_0_0_1"/>
<dbReference type="AlphaFoldDB" id="B7S4B6"/>
<evidence type="ECO:0000313" key="3">
    <source>
        <dbReference type="Proteomes" id="UP000000759"/>
    </source>
</evidence>
<feature type="compositionally biased region" description="Low complexity" evidence="1">
    <location>
        <begin position="530"/>
        <end position="539"/>
    </location>
</feature>
<feature type="compositionally biased region" description="Low complexity" evidence="1">
    <location>
        <begin position="494"/>
        <end position="505"/>
    </location>
</feature>
<evidence type="ECO:0000256" key="1">
    <source>
        <dbReference type="SAM" id="MobiDB-lite"/>
    </source>
</evidence>
<feature type="region of interest" description="Disordered" evidence="1">
    <location>
        <begin position="459"/>
        <end position="557"/>
    </location>
</feature>
<organism evidence="2 3">
    <name type="scientific">Phaeodactylum tricornutum (strain CCAP 1055/1)</name>
    <dbReference type="NCBI Taxonomy" id="556484"/>
    <lineage>
        <taxon>Eukaryota</taxon>
        <taxon>Sar</taxon>
        <taxon>Stramenopiles</taxon>
        <taxon>Ochrophyta</taxon>
        <taxon>Bacillariophyta</taxon>
        <taxon>Bacillariophyceae</taxon>
        <taxon>Bacillariophycidae</taxon>
        <taxon>Naviculales</taxon>
        <taxon>Phaeodactylaceae</taxon>
        <taxon>Phaeodactylum</taxon>
    </lineage>
</organism>
<dbReference type="Proteomes" id="UP000000759">
    <property type="component" value="Unassembled WGS sequence"/>
</dbReference>
<keyword evidence="3" id="KW-1185">Reference proteome</keyword>
<feature type="compositionally biased region" description="Basic and acidic residues" evidence="1">
    <location>
        <begin position="548"/>
        <end position="557"/>
    </location>
</feature>
<dbReference type="GeneID" id="7205066"/>
<name>B7S4B6_PHATC</name>
<sequence length="557" mass="59236">MESCQASDQEAASRLDSSRMGSSLSLRGHTTPTTTNTSDSTGDDTSDASLDSFTDDSDVGTHLAFLGAKRQILQRAADFWHQSDIYDAATAVRDAQTGTTRPHKPSETPGTLYHQAKGIVRALNSNTNTIAKALETASQSIDTASTAAGDVDANNTHTRMNVATFSRSGTTRTHTHTHTGIDLSSVIRVSAADFLADTLADDAATASRPANLHQHKAGVLARGPWIAKALVGSVATHRHGRRRTHWSASTRNHTDWKIVTDPWNGATGLLPPRTVNLRNALTLQQATALTEQPRLVTQSTPPFTVVYANRAFLQFAAQGCSPAHAHVPVPPLPAHAVVGQPVEAVLQVADAVWSPVPQSTSPLLSSCPQSRHGSEYYGHDYYHHASPSSTLPDATPAVWRGIVALSGVPLPCGVQVRPVVTVDRSATSRRSGSCVSHVAIRIRPVPEFSDASVTTTASVDATDDGYSSSSSSFLSSTYGNVGSDNADGDDDIDGTSTTRSNGSSRGADDEGQSYPRRYQRSHKHHRDGTRVVVGTVGETFEPPNATDRGSRPDADFE</sequence>
<feature type="compositionally biased region" description="Low complexity" evidence="1">
    <location>
        <begin position="467"/>
        <end position="476"/>
    </location>
</feature>
<dbReference type="KEGG" id="pti:PHATRDRAFT_bd1437"/>
<feature type="region of interest" description="Disordered" evidence="1">
    <location>
        <begin position="1"/>
        <end position="49"/>
    </location>
</feature>
<dbReference type="RefSeq" id="XP_002176425.1">
    <property type="nucleotide sequence ID" value="XM_002176389.1"/>
</dbReference>
<protein>
    <submittedName>
        <fullName evidence="2">Uncharacterized protein</fullName>
    </submittedName>
</protein>